<comment type="similarity">
    <text evidence="1">Belongs to the remorin family.</text>
</comment>
<evidence type="ECO:0000313" key="5">
    <source>
        <dbReference type="Proteomes" id="UP000228380"/>
    </source>
</evidence>
<dbReference type="GeneID" id="103714759"/>
<keyword evidence="5" id="KW-1185">Reference proteome</keyword>
<dbReference type="Proteomes" id="UP000228380">
    <property type="component" value="Chromosome 10"/>
</dbReference>
<dbReference type="AlphaFoldDB" id="A0A8B7CJ69"/>
<dbReference type="OrthoDB" id="687404at2759"/>
<reference evidence="6" key="2">
    <citation type="submission" date="2025-08" db="UniProtKB">
        <authorList>
            <consortium name="RefSeq"/>
        </authorList>
    </citation>
    <scope>IDENTIFICATION</scope>
    <source>
        <tissue evidence="6">Young leaves</tissue>
    </source>
</reference>
<dbReference type="PANTHER" id="PTHR31471:SF52">
    <property type="entry name" value="F12A21.28"/>
    <property type="match status" value="1"/>
</dbReference>
<feature type="domain" description="Remorin C-terminal" evidence="4">
    <location>
        <begin position="247"/>
        <end position="350"/>
    </location>
</feature>
<dbReference type="RefSeq" id="XP_008800367.1">
    <property type="nucleotide sequence ID" value="XM_008802145.4"/>
</dbReference>
<protein>
    <submittedName>
        <fullName evidence="6">Remorin 1.4-like isoform X1</fullName>
    </submittedName>
</protein>
<evidence type="ECO:0000313" key="6">
    <source>
        <dbReference type="RefSeq" id="XP_008800367.1"/>
    </source>
</evidence>
<name>A0A8B7CJ69_PHODC</name>
<feature type="coiled-coil region" evidence="2">
    <location>
        <begin position="230"/>
        <end position="327"/>
    </location>
</feature>
<dbReference type="PANTHER" id="PTHR31471">
    <property type="entry name" value="OS02G0116800 PROTEIN"/>
    <property type="match status" value="1"/>
</dbReference>
<dbReference type="KEGG" id="pda:103714759"/>
<keyword evidence="2" id="KW-0175">Coiled coil</keyword>
<evidence type="ECO:0000256" key="1">
    <source>
        <dbReference type="ARBA" id="ARBA00005711"/>
    </source>
</evidence>
<reference evidence="5" key="1">
    <citation type="journal article" date="2019" name="Nat. Commun.">
        <title>Genome-wide association mapping of date palm fruit traits.</title>
        <authorList>
            <person name="Hazzouri K.M."/>
            <person name="Gros-Balthazard M."/>
            <person name="Flowers J.M."/>
            <person name="Copetti D."/>
            <person name="Lemansour A."/>
            <person name="Lebrun M."/>
            <person name="Masmoudi K."/>
            <person name="Ferrand S."/>
            <person name="Dhar M.I."/>
            <person name="Fresquez Z.A."/>
            <person name="Rosas U."/>
            <person name="Zhang J."/>
            <person name="Talag J."/>
            <person name="Lee S."/>
            <person name="Kudrna D."/>
            <person name="Powell R.F."/>
            <person name="Leitch I.J."/>
            <person name="Krueger R.R."/>
            <person name="Wing R.A."/>
            <person name="Amiri K.M.A."/>
            <person name="Purugganan M.D."/>
        </authorList>
    </citation>
    <scope>NUCLEOTIDE SEQUENCE [LARGE SCALE GENOMIC DNA]</scope>
    <source>
        <strain evidence="5">cv. Khalas</strain>
    </source>
</reference>
<dbReference type="InterPro" id="IPR005516">
    <property type="entry name" value="Remorin_C"/>
</dbReference>
<evidence type="ECO:0000256" key="3">
    <source>
        <dbReference type="SAM" id="MobiDB-lite"/>
    </source>
</evidence>
<accession>A0A8B7CJ69</accession>
<dbReference type="Pfam" id="PF03763">
    <property type="entry name" value="Remorin_C"/>
    <property type="match status" value="1"/>
</dbReference>
<gene>
    <name evidence="6" type="primary">LOC103714759</name>
</gene>
<evidence type="ECO:0000256" key="2">
    <source>
        <dbReference type="SAM" id="Coils"/>
    </source>
</evidence>
<organism evidence="5 6">
    <name type="scientific">Phoenix dactylifera</name>
    <name type="common">Date palm</name>
    <dbReference type="NCBI Taxonomy" id="42345"/>
    <lineage>
        <taxon>Eukaryota</taxon>
        <taxon>Viridiplantae</taxon>
        <taxon>Streptophyta</taxon>
        <taxon>Embryophyta</taxon>
        <taxon>Tracheophyta</taxon>
        <taxon>Spermatophyta</taxon>
        <taxon>Magnoliopsida</taxon>
        <taxon>Liliopsida</taxon>
        <taxon>Arecaceae</taxon>
        <taxon>Coryphoideae</taxon>
        <taxon>Phoeniceae</taxon>
        <taxon>Phoenix</taxon>
    </lineage>
</organism>
<evidence type="ECO:0000259" key="4">
    <source>
        <dbReference type="Pfam" id="PF03763"/>
    </source>
</evidence>
<proteinExistence type="inferred from homology"/>
<sequence length="362" mass="40972">MRPVDDKAHYIYGSAQDNPICNSYNLEFQNGNAMNKARSHRKVVGSRTKPTPSKWDDAQKWLVGLSGGGYHCHSNSKPRNSNADDRRLLAPMPPKGRDSFSSADGALEVDAALEIPVQDEGEMKKIECHEPFWRIDKPVEDSAMEVRSVCVRDMGTEMTPIASKEPSRAGTPLGAATPVLRSPISSRPSTPARRRQGARTHESYQEGIKNLERKGEPVFFGKVSGELDASKISENKVAEQIRNLDSLESRAMAWDEAECAKYKARYKREEVNIQAWENHEKRKAEMEMRRMELKAERMKSRAQEKLANKLAATRRISEEKRANAEAKLNERTTRTSEKADYIRRTGHLPSYFFSFKLPSLCS</sequence>
<feature type="region of interest" description="Disordered" evidence="3">
    <location>
        <begin position="160"/>
        <end position="205"/>
    </location>
</feature>